<organism evidence="5 6">
    <name type="scientific">Alteromonas oceani</name>
    <dbReference type="NCBI Taxonomy" id="2071609"/>
    <lineage>
        <taxon>Bacteria</taxon>
        <taxon>Pseudomonadati</taxon>
        <taxon>Pseudomonadota</taxon>
        <taxon>Gammaproteobacteria</taxon>
        <taxon>Alteromonadales</taxon>
        <taxon>Alteromonadaceae</taxon>
        <taxon>Alteromonas/Salinimonas group</taxon>
        <taxon>Alteromonas</taxon>
    </lineage>
</organism>
<dbReference type="Pfam" id="PF14490">
    <property type="entry name" value="HHH_RecD2"/>
    <property type="match status" value="1"/>
</dbReference>
<keyword evidence="1" id="KW-0547">Nucleotide-binding</keyword>
<evidence type="ECO:0000256" key="1">
    <source>
        <dbReference type="ARBA" id="ARBA00022741"/>
    </source>
</evidence>
<keyword evidence="2" id="KW-0067">ATP-binding</keyword>
<evidence type="ECO:0000313" key="6">
    <source>
        <dbReference type="Proteomes" id="UP001595477"/>
    </source>
</evidence>
<dbReference type="PANTHER" id="PTHR43788">
    <property type="entry name" value="DNA2/NAM7 HELICASE FAMILY MEMBER"/>
    <property type="match status" value="1"/>
</dbReference>
<evidence type="ECO:0000313" key="5">
    <source>
        <dbReference type="EMBL" id="MFC3203740.1"/>
    </source>
</evidence>
<dbReference type="Proteomes" id="UP001595477">
    <property type="component" value="Unassembled WGS sequence"/>
</dbReference>
<keyword evidence="6" id="KW-1185">Reference proteome</keyword>
<dbReference type="CDD" id="cd18809">
    <property type="entry name" value="SF1_C_RecD"/>
    <property type="match status" value="1"/>
</dbReference>
<proteinExistence type="predicted"/>
<dbReference type="InterPro" id="IPR027417">
    <property type="entry name" value="P-loop_NTPase"/>
</dbReference>
<evidence type="ECO:0000259" key="4">
    <source>
        <dbReference type="Pfam" id="PF14490"/>
    </source>
</evidence>
<dbReference type="EMBL" id="JBHRSX010000098">
    <property type="protein sequence ID" value="MFC3203740.1"/>
    <property type="molecule type" value="Genomic_DNA"/>
</dbReference>
<evidence type="ECO:0000259" key="3">
    <source>
        <dbReference type="Pfam" id="PF13538"/>
    </source>
</evidence>
<dbReference type="Gene3D" id="3.40.50.300">
    <property type="entry name" value="P-loop containing nucleotide triphosphate hydrolases"/>
    <property type="match status" value="2"/>
</dbReference>
<dbReference type="Gene3D" id="2.30.30.940">
    <property type="match status" value="1"/>
</dbReference>
<feature type="domain" description="UvrD-like helicase C-terminal" evidence="3">
    <location>
        <begin position="657"/>
        <end position="699"/>
    </location>
</feature>
<dbReference type="InterPro" id="IPR010994">
    <property type="entry name" value="RuvA_2-like"/>
</dbReference>
<feature type="domain" description="ATP-dependent RecD2 DNA helicase-like helix-hairpin-helix" evidence="4">
    <location>
        <begin position="175"/>
        <end position="265"/>
    </location>
</feature>
<comment type="caution">
    <text evidence="5">The sequence shown here is derived from an EMBL/GenBank/DDBJ whole genome shotgun (WGS) entry which is preliminary data.</text>
</comment>
<dbReference type="InterPro" id="IPR027785">
    <property type="entry name" value="UvrD-like_helicase_C"/>
</dbReference>
<dbReference type="InterPro" id="IPR029493">
    <property type="entry name" value="RecD2-like_HHH"/>
</dbReference>
<dbReference type="Pfam" id="PF13538">
    <property type="entry name" value="UvrD_C_2"/>
    <property type="match status" value="1"/>
</dbReference>
<accession>A0ABV7K2V5</accession>
<dbReference type="Pfam" id="PF13604">
    <property type="entry name" value="AAA_30"/>
    <property type="match status" value="1"/>
</dbReference>
<dbReference type="PANTHER" id="PTHR43788:SF6">
    <property type="entry name" value="DNA HELICASE B"/>
    <property type="match status" value="1"/>
</dbReference>
<protein>
    <submittedName>
        <fullName evidence="5">AAA family ATPase</fullName>
    </submittedName>
</protein>
<name>A0ABV7K2V5_9ALTE</name>
<dbReference type="RefSeq" id="WP_123324465.1">
    <property type="nucleotide sequence ID" value="NZ_JBHRSX010000098.1"/>
</dbReference>
<evidence type="ECO:0000256" key="2">
    <source>
        <dbReference type="ARBA" id="ARBA00022840"/>
    </source>
</evidence>
<dbReference type="InterPro" id="IPR050534">
    <property type="entry name" value="Coronavir_polyprotein_1ab"/>
</dbReference>
<dbReference type="CDD" id="cd17933">
    <property type="entry name" value="DEXSc_RecD-like"/>
    <property type="match status" value="1"/>
</dbReference>
<dbReference type="SUPFAM" id="SSF52540">
    <property type="entry name" value="P-loop containing nucleoside triphosphate hydrolases"/>
    <property type="match status" value="2"/>
</dbReference>
<sequence>MIMFASAESTVEDFEIRITSIRQLNDKTAMFAGVATSDNIVTDASTLIFVETHPDRLGGMEPAVGQHWEITGSCSKSTQRYERHSRPVLLVSATKAECIVPADHEALVKFISRDKDFAGISENKARKLIKAFPEAPHQAVLQNDVQTLADACDLTNKAAERLKDGFRKYHNIKYAKWLSNHGVPLSIVSRIIKYHDYRTIDLITENPWRLMDFGMPFDKASDIARQIIKSKDGEVSEEKYKTDPRRIIAATEDAMHKIASRGHTVATHRQIIKHLSDKHFDIKLAEAAIELAVRFKKLICVENRLYQLTGTYIHEAVIAKRLLKLTAIEQWSADEEKAYREALAETPFLNDNQKLATQRSVMYGASVITGGAGTGKTTVLRTVLSTYSSLGYTIQGVAVAGRAAMRMHEGTGCYSCTIAKYLRKDSPRHGDKYVLVIDEASMLDVQTMFALVTHLPDTARIIFVGDVQQLPSIGAGRVFADIINSNKVPVTILEKNERSEDSTGIPHYSECVIKGEVPKQLTMGNITFHDVCVDAIERTVDALVAKSNDETQVVGMTRKGFKNMAGIEQINRNVQATLNQDGKKISVSANGHHQFVDLRENDRVIFTRNNYDKAVWNGTLGTVHNINQRDDVYAEVHTDDGDIIEITHSMLFEMQLSYAITLHKAQGSQFKRIIITLTNTRMLDRSWLYTAITRAETHVDIVGPKELLLQAIATESKAMQRQTRLKSMLDSDFVVLKTKDDGTIWNIPKSA</sequence>
<reference evidence="6" key="1">
    <citation type="journal article" date="2019" name="Int. J. Syst. Evol. Microbiol.">
        <title>The Global Catalogue of Microorganisms (GCM) 10K type strain sequencing project: providing services to taxonomists for standard genome sequencing and annotation.</title>
        <authorList>
            <consortium name="The Broad Institute Genomics Platform"/>
            <consortium name="The Broad Institute Genome Sequencing Center for Infectious Disease"/>
            <person name="Wu L."/>
            <person name="Ma J."/>
        </authorList>
    </citation>
    <scope>NUCLEOTIDE SEQUENCE [LARGE SCALE GENOMIC DNA]</scope>
    <source>
        <strain evidence="6">KCTC 52449</strain>
    </source>
</reference>
<gene>
    <name evidence="5" type="ORF">ACFOEW_18185</name>
</gene>
<dbReference type="SUPFAM" id="SSF47781">
    <property type="entry name" value="RuvA domain 2-like"/>
    <property type="match status" value="1"/>
</dbReference>